<dbReference type="EMBL" id="AP011948">
    <property type="protein sequence ID" value="BAM41466.1"/>
    <property type="molecule type" value="Genomic_DNA"/>
</dbReference>
<feature type="compositionally biased region" description="Basic and acidic residues" evidence="1">
    <location>
        <begin position="56"/>
        <end position="65"/>
    </location>
</feature>
<keyword evidence="4" id="KW-1185">Reference proteome</keyword>
<organism evidence="3 4">
    <name type="scientific">Theileria orientalis strain Shintoku</name>
    <dbReference type="NCBI Taxonomy" id="869250"/>
    <lineage>
        <taxon>Eukaryota</taxon>
        <taxon>Sar</taxon>
        <taxon>Alveolata</taxon>
        <taxon>Apicomplexa</taxon>
        <taxon>Aconoidasida</taxon>
        <taxon>Piroplasmida</taxon>
        <taxon>Theileriidae</taxon>
        <taxon>Theileria</taxon>
    </lineage>
</organism>
<reference evidence="3 4" key="1">
    <citation type="journal article" date="2012" name="MBio">
        <title>Comparative genome analysis of three eukaryotic parasites with differing abilities to transform leukocytes reveals key mediators of Theileria-induced leukocyte transformation.</title>
        <authorList>
            <person name="Hayashida K."/>
            <person name="Hara Y."/>
            <person name="Abe T."/>
            <person name="Yamasaki C."/>
            <person name="Toyoda A."/>
            <person name="Kosuge T."/>
            <person name="Suzuki Y."/>
            <person name="Sato Y."/>
            <person name="Kawashima S."/>
            <person name="Katayama T."/>
            <person name="Wakaguri H."/>
            <person name="Inoue N."/>
            <person name="Homma K."/>
            <person name="Tada-Umezaki M."/>
            <person name="Yagi Y."/>
            <person name="Fujii Y."/>
            <person name="Habara T."/>
            <person name="Kanehisa M."/>
            <person name="Watanabe H."/>
            <person name="Ito K."/>
            <person name="Gojobori T."/>
            <person name="Sugawara H."/>
            <person name="Imanishi T."/>
            <person name="Weir W."/>
            <person name="Gardner M."/>
            <person name="Pain A."/>
            <person name="Shiels B."/>
            <person name="Hattori M."/>
            <person name="Nene V."/>
            <person name="Sugimoto C."/>
        </authorList>
    </citation>
    <scope>NUCLEOTIDE SEQUENCE [LARGE SCALE GENOMIC DNA]</scope>
    <source>
        <strain evidence="3 4">Shintoku</strain>
    </source>
</reference>
<evidence type="ECO:0000313" key="3">
    <source>
        <dbReference type="EMBL" id="BAM41466.1"/>
    </source>
</evidence>
<dbReference type="Proteomes" id="UP000003786">
    <property type="component" value="Chromosome 3"/>
</dbReference>
<feature type="region of interest" description="Disordered" evidence="1">
    <location>
        <begin position="308"/>
        <end position="364"/>
    </location>
</feature>
<dbReference type="VEuPathDB" id="PiroplasmaDB:TOT_030000728"/>
<dbReference type="OrthoDB" id="10327766at2759"/>
<evidence type="ECO:0000256" key="1">
    <source>
        <dbReference type="SAM" id="MobiDB-lite"/>
    </source>
</evidence>
<feature type="signal peptide" evidence="2">
    <location>
        <begin position="1"/>
        <end position="25"/>
    </location>
</feature>
<feature type="chain" id="PRO_5003777862" description="Signal peptide-containing protein" evidence="2">
    <location>
        <begin position="26"/>
        <end position="776"/>
    </location>
</feature>
<feature type="region of interest" description="Disordered" evidence="1">
    <location>
        <begin position="23"/>
        <end position="66"/>
    </location>
</feature>
<evidence type="ECO:0000256" key="2">
    <source>
        <dbReference type="SAM" id="SignalP"/>
    </source>
</evidence>
<gene>
    <name evidence="3" type="ORF">TOT_030000728</name>
</gene>
<feature type="compositionally biased region" description="Basic and acidic residues" evidence="1">
    <location>
        <begin position="177"/>
        <end position="193"/>
    </location>
</feature>
<protein>
    <recommendedName>
        <fullName evidence="5">Signal peptide-containing protein</fullName>
    </recommendedName>
</protein>
<feature type="region of interest" description="Disordered" evidence="1">
    <location>
        <begin position="282"/>
        <end position="301"/>
    </location>
</feature>
<dbReference type="RefSeq" id="XP_009691767.1">
    <property type="nucleotide sequence ID" value="XM_009693472.1"/>
</dbReference>
<sequence length="776" mass="89117">MKFYRNFLLVYLCLFLSNGHQTVESRPARNNGKSTIHGRGDSTVYRPIKRKPPKPPPERDKHPKTDQISTIHTIKVNLDTKHNTDEFDYSYNVANKTHSYTATDGFLFKHLKDGNKTLWRSKQGKFADKVTVKDREDGYRSIRVFVPIDDESSDSEDERDRRSSASTSPCSVPLEPIVKDSRRGTTLEGDPRDLKGENHKYSFKLVVVDIKNRFNTNRIYYERNDLDNLHIFIAKEPYLIGRVRRGERVLWEHSDGHYGEEVILRYDRNGDPLLRINFAEVEPESDDEHAPARPRHPPKPLEHELLFAPIPSKPPSETHEGSLSPRHVAPATPELLSPREGESEVESQASDAEPEADLTPITVDINKRESSKYINYEYDSEQHTHTFTPADAYFIFIVKRGEEHLWKSKGGIYPEKLTELVDKSGNPVLRLQFPQDVVLDIELKSEPEPEPEQYLLTLDLKIKETTAEVRYEYDEDTGTHTFTPLPRFLVDRVVKGRHHVWQCENGVYPEKVLIIPDENGDPVLRLKFPDVTIVPEPVAHVAPVPAETKGKMAKEPIELDIGMEASTQTIEYSCKLNVCTFRPRSNYAFSIVKELKGYSFSGTAIIIWKATSHKEYLSRVEYDYVNKLATLYLCDGTIKKFKKISSEWVDHTHVLPSGRTPIFLDIECTHNTYFFDYFRDGNTEIYIPKPDYIFKQVKRVPVPTILGLDAIIWSTDDPKFYSVKVQVTDRNTVTVYSCNGFTQVFMKSPDNGWNQLHYAVGFELTHSVPGRPACLV</sequence>
<feature type="region of interest" description="Disordered" evidence="1">
    <location>
        <begin position="150"/>
        <end position="193"/>
    </location>
</feature>
<dbReference type="KEGG" id="tot:TOT_030000728"/>
<dbReference type="GeneID" id="20715883"/>
<evidence type="ECO:0008006" key="5">
    <source>
        <dbReference type="Google" id="ProtNLM"/>
    </source>
</evidence>
<proteinExistence type="predicted"/>
<name>J4C429_THEOR</name>
<accession>J4C429</accession>
<dbReference type="AlphaFoldDB" id="J4C429"/>
<evidence type="ECO:0000313" key="4">
    <source>
        <dbReference type="Proteomes" id="UP000003786"/>
    </source>
</evidence>
<keyword evidence="2" id="KW-0732">Signal</keyword>